<name>W0JU67_9EURY</name>
<dbReference type="InterPro" id="IPR013785">
    <property type="entry name" value="Aldolase_TIM"/>
</dbReference>
<dbReference type="PATRIC" id="fig|797299.3.peg.3816"/>
<sequence>MDIATIGGGPGGLYASILLQKANPDWEITVHERNPQGVTYGWGIVLPNRTLSKLQEVDEPSYEAIIERSTQWEPFDLFYKGERYRSSGHSFVSMLRTDLLELLQERCRELGVTLEFESEIEDPHALATESDLVIGADGIHSETRTQFADEFGTETIDGESRFSWFGTEADFDALSHIFVENEDGIWCAHTYPGSVSTFIVDCDAKTWANAELDKLPEDEYLAYLEDVFADHLGGHELLSQVDRWQTFTTVKNERWSHENLVLIGDAAHTAHYSIGSGTTLAMEDAIALSGALEDPNGSVTTALEEYENQRRPIATSLQRSGERSRIHFEDIRRFYDFDGIQFVLHHLTRSGRLTYDSMARRDPDLVDELERWFATNAPAAGKSESRNGPAAPATQPFELRDLTLSNRAVRVAAQTFTAQDGTPTDAQLGAFSEQCGDGAGLTMTEPLAVSKDGRITPGSPGLYRNEHATAWAETVVTASTPVGTTLVHAGTNGARQTQPFGLEGPVDRNESWAPRVTDQYSTRPRSYAPDRLESADLERIKDDFVASTKRADEAGFEYLQIQLGNGYLLGSFLSPLSNERTDEYGGSLEERLQFPLEVVDAVRAAWPASKPLGAVVQATDLVDDGLTLADSFVIARELSEHGIDLLAPVAGGVSAAQTDDNVHGLANFSDEIRNEVGVPTMATVQATTADEINTLVGTSRADLCTYYGPIDRL</sequence>
<dbReference type="Pfam" id="PF00724">
    <property type="entry name" value="Oxidored_FMN"/>
    <property type="match status" value="1"/>
</dbReference>
<dbReference type="EMBL" id="CP007057">
    <property type="protein sequence ID" value="AHG02134.1"/>
    <property type="molecule type" value="Genomic_DNA"/>
</dbReference>
<feature type="domain" description="FAD-binding" evidence="3">
    <location>
        <begin position="2"/>
        <end position="317"/>
    </location>
</feature>
<dbReference type="PANTHER" id="PTHR43303">
    <property type="entry name" value="NADPH DEHYDROGENASE C23G7.10C-RELATED"/>
    <property type="match status" value="1"/>
</dbReference>
<feature type="domain" description="NADH:flavin oxidoreductase/NADH oxidase N-terminal" evidence="2">
    <location>
        <begin position="395"/>
        <end position="703"/>
    </location>
</feature>
<geneLocation type="plasmid" evidence="4">
    <name>unnamed</name>
</geneLocation>
<protein>
    <recommendedName>
        <fullName evidence="6">FAD-binding domain-containing protein</fullName>
    </recommendedName>
</protein>
<dbReference type="Gene3D" id="3.20.20.70">
    <property type="entry name" value="Aldolase class I"/>
    <property type="match status" value="1"/>
</dbReference>
<proteinExistence type="predicted"/>
<dbReference type="AlphaFoldDB" id="W0JU67"/>
<dbReference type="PRINTS" id="PR00420">
    <property type="entry name" value="RNGMNOXGNASE"/>
</dbReference>
<dbReference type="InterPro" id="IPR044152">
    <property type="entry name" value="YqjM-like"/>
</dbReference>
<dbReference type="RefSeq" id="WP_049954913.1">
    <property type="nucleotide sequence ID" value="NZ_CP007057.1"/>
</dbReference>
<dbReference type="Gene3D" id="3.50.50.60">
    <property type="entry name" value="FAD/NAD(P)-binding domain"/>
    <property type="match status" value="1"/>
</dbReference>
<evidence type="ECO:0000259" key="2">
    <source>
        <dbReference type="Pfam" id="PF00724"/>
    </source>
</evidence>
<dbReference type="HOGENOM" id="CLU_012153_10_0_2"/>
<dbReference type="Gene3D" id="3.30.9.20">
    <property type="match status" value="1"/>
</dbReference>
<dbReference type="SUPFAM" id="SSF51395">
    <property type="entry name" value="FMN-linked oxidoreductases"/>
    <property type="match status" value="1"/>
</dbReference>
<evidence type="ECO:0000259" key="3">
    <source>
        <dbReference type="Pfam" id="PF01494"/>
    </source>
</evidence>
<dbReference type="eggNOG" id="arCOG00570">
    <property type="taxonomic scope" value="Archaea"/>
</dbReference>
<dbReference type="GeneID" id="25147474"/>
<dbReference type="PANTHER" id="PTHR43303:SF3">
    <property type="entry name" value="BLR3436 PROTEIN"/>
    <property type="match status" value="1"/>
</dbReference>
<dbReference type="KEGG" id="hlr:HALLA_02160"/>
<evidence type="ECO:0000313" key="5">
    <source>
        <dbReference type="Proteomes" id="UP000019024"/>
    </source>
</evidence>
<dbReference type="Pfam" id="PF01494">
    <property type="entry name" value="FAD_binding_3"/>
    <property type="match status" value="1"/>
</dbReference>
<accession>W0JU67</accession>
<organism evidence="4 5">
    <name type="scientific">Halostagnicola larsenii XH-48</name>
    <dbReference type="NCBI Taxonomy" id="797299"/>
    <lineage>
        <taxon>Archaea</taxon>
        <taxon>Methanobacteriati</taxon>
        <taxon>Methanobacteriota</taxon>
        <taxon>Stenosarchaea group</taxon>
        <taxon>Halobacteria</taxon>
        <taxon>Halobacteriales</taxon>
        <taxon>Natrialbaceae</taxon>
        <taxon>Halostagnicola</taxon>
    </lineage>
</organism>
<dbReference type="InterPro" id="IPR002938">
    <property type="entry name" value="FAD-bd"/>
</dbReference>
<evidence type="ECO:0008006" key="6">
    <source>
        <dbReference type="Google" id="ProtNLM"/>
    </source>
</evidence>
<dbReference type="InterPro" id="IPR001155">
    <property type="entry name" value="OxRdtase_FMN_N"/>
</dbReference>
<dbReference type="InterPro" id="IPR036188">
    <property type="entry name" value="FAD/NAD-bd_sf"/>
</dbReference>
<dbReference type="GO" id="GO:0010181">
    <property type="term" value="F:FMN binding"/>
    <property type="evidence" value="ECO:0007669"/>
    <property type="project" value="InterPro"/>
</dbReference>
<dbReference type="GO" id="GO:0003959">
    <property type="term" value="F:NADPH dehydrogenase activity"/>
    <property type="evidence" value="ECO:0007669"/>
    <property type="project" value="InterPro"/>
</dbReference>
<keyword evidence="4" id="KW-0614">Plasmid</keyword>
<dbReference type="Proteomes" id="UP000019024">
    <property type="component" value="Plasmid unnamed2"/>
</dbReference>
<dbReference type="SUPFAM" id="SSF51905">
    <property type="entry name" value="FAD/NAD(P)-binding domain"/>
    <property type="match status" value="1"/>
</dbReference>
<evidence type="ECO:0000256" key="1">
    <source>
        <dbReference type="SAM" id="MobiDB-lite"/>
    </source>
</evidence>
<dbReference type="GO" id="GO:0071949">
    <property type="term" value="F:FAD binding"/>
    <property type="evidence" value="ECO:0007669"/>
    <property type="project" value="InterPro"/>
</dbReference>
<keyword evidence="5" id="KW-1185">Reference proteome</keyword>
<evidence type="ECO:0000313" key="4">
    <source>
        <dbReference type="EMBL" id="AHG02134.1"/>
    </source>
</evidence>
<dbReference type="GO" id="GO:0050661">
    <property type="term" value="F:NADP binding"/>
    <property type="evidence" value="ECO:0007669"/>
    <property type="project" value="InterPro"/>
</dbReference>
<feature type="region of interest" description="Disordered" evidence="1">
    <location>
        <begin position="492"/>
        <end position="526"/>
    </location>
</feature>
<dbReference type="eggNOG" id="arCOG00615">
    <property type="taxonomic scope" value="Archaea"/>
</dbReference>
<dbReference type="OrthoDB" id="122964at2157"/>
<gene>
    <name evidence="4" type="ORF">HALLA_02160</name>
</gene>
<reference evidence="4 5" key="1">
    <citation type="submission" date="2014-01" db="EMBL/GenBank/DDBJ databases">
        <authorList>
            <consortium name="DOE Joint Genome Institute"/>
            <person name="Anderson I."/>
            <person name="Huntemann M."/>
            <person name="Han J."/>
            <person name="Chen A."/>
            <person name="Kyrpides N."/>
            <person name="Mavromatis K."/>
            <person name="Markowitz V."/>
            <person name="Palaniappan K."/>
            <person name="Ivanova N."/>
            <person name="Schaumberg A."/>
            <person name="Pati A."/>
            <person name="Liolios K."/>
            <person name="Nordberg H.P."/>
            <person name="Cantor M.N."/>
            <person name="Hua S.X."/>
            <person name="Woyke T."/>
        </authorList>
    </citation>
    <scope>NUCLEOTIDE SEQUENCE [LARGE SCALE GENOMIC DNA]</scope>
    <source>
        <strain evidence="4 5">XH-48</strain>
        <plasmid evidence="5">2</plasmid>
    </source>
</reference>